<keyword evidence="1" id="KW-0560">Oxidoreductase</keyword>
<evidence type="ECO:0000313" key="5">
    <source>
        <dbReference type="EMBL" id="XBW03534.1"/>
    </source>
</evidence>
<dbReference type="EMBL" id="CP132970">
    <property type="protein sequence ID" value="XBW03534.1"/>
    <property type="molecule type" value="Genomic_DNA"/>
</dbReference>
<reference evidence="5" key="1">
    <citation type="submission" date="2023-08" db="EMBL/GenBank/DDBJ databases">
        <title>The novel hydrolase IpcH responsible for the initial isoprocarb degradation step in Rhodococcus sp. D-6.</title>
        <authorList>
            <person name="Zhu Q."/>
        </authorList>
    </citation>
    <scope>NUCLEOTIDE SEQUENCE</scope>
    <source>
        <strain evidence="5">D-6</strain>
    </source>
</reference>
<dbReference type="InterPro" id="IPR051457">
    <property type="entry name" value="2-oxoacid:Fd_oxidoreductase"/>
</dbReference>
<dbReference type="GO" id="GO:0030976">
    <property type="term" value="F:thiamine pyrophosphate binding"/>
    <property type="evidence" value="ECO:0007669"/>
    <property type="project" value="InterPro"/>
</dbReference>
<protein>
    <submittedName>
        <fullName evidence="5">Indolepyruvate ferredoxin oxidoreductase family protein</fullName>
    </submittedName>
</protein>
<evidence type="ECO:0000259" key="4">
    <source>
        <dbReference type="Pfam" id="PF20169"/>
    </source>
</evidence>
<dbReference type="InterPro" id="IPR019752">
    <property type="entry name" value="Pyrv/ketoisovalerate_OxRed_cat"/>
</dbReference>
<evidence type="ECO:0000259" key="2">
    <source>
        <dbReference type="Pfam" id="PF01558"/>
    </source>
</evidence>
<dbReference type="GO" id="GO:0000287">
    <property type="term" value="F:magnesium ion binding"/>
    <property type="evidence" value="ECO:0007669"/>
    <property type="project" value="UniProtKB-ARBA"/>
</dbReference>
<dbReference type="SUPFAM" id="SSF53323">
    <property type="entry name" value="Pyruvate-ferredoxin oxidoreductase, PFOR, domain III"/>
    <property type="match status" value="1"/>
</dbReference>
<dbReference type="RefSeq" id="WP_350246632.1">
    <property type="nucleotide sequence ID" value="NZ_CP132970.1"/>
</dbReference>
<dbReference type="GO" id="GO:0016625">
    <property type="term" value="F:oxidoreductase activity, acting on the aldehyde or oxo group of donors, iron-sulfur protein as acceptor"/>
    <property type="evidence" value="ECO:0007669"/>
    <property type="project" value="UniProtKB-ARBA"/>
</dbReference>
<evidence type="ECO:0000259" key="3">
    <source>
        <dbReference type="Pfam" id="PF02775"/>
    </source>
</evidence>
<proteinExistence type="predicted"/>
<dbReference type="NCBIfam" id="NF009588">
    <property type="entry name" value="PRK13029.1"/>
    <property type="match status" value="1"/>
</dbReference>
<dbReference type="InterPro" id="IPR011766">
    <property type="entry name" value="TPP_enzyme_TPP-bd"/>
</dbReference>
<dbReference type="NCBIfam" id="NF009589">
    <property type="entry name" value="PRK13030.1"/>
    <property type="match status" value="1"/>
</dbReference>
<dbReference type="GO" id="GO:0045333">
    <property type="term" value="P:cellular respiration"/>
    <property type="evidence" value="ECO:0007669"/>
    <property type="project" value="UniProtKB-ARBA"/>
</dbReference>
<accession>A0AAU7UUQ8</accession>
<dbReference type="SUPFAM" id="SSF52922">
    <property type="entry name" value="TK C-terminal domain-like"/>
    <property type="match status" value="1"/>
</dbReference>
<dbReference type="Pfam" id="PF20169">
    <property type="entry name" value="DUF6537"/>
    <property type="match status" value="1"/>
</dbReference>
<name>A0AAU7UUQ8_9NOCA</name>
<dbReference type="PANTHER" id="PTHR48084:SF3">
    <property type="entry name" value="SUBUNIT OF PYRUVATE:FLAVODOXIN OXIDOREDUCTASE"/>
    <property type="match status" value="1"/>
</dbReference>
<feature type="domain" description="Thiamine pyrophosphate enzyme TPP-binding" evidence="3">
    <location>
        <begin position="459"/>
        <end position="547"/>
    </location>
</feature>
<dbReference type="PANTHER" id="PTHR48084">
    <property type="entry name" value="2-OXOGLUTARATE OXIDOREDUCTASE SUBUNIT KORB-RELATED"/>
    <property type="match status" value="1"/>
</dbReference>
<dbReference type="Gene3D" id="3.40.50.970">
    <property type="match status" value="1"/>
</dbReference>
<dbReference type="SUPFAM" id="SSF52518">
    <property type="entry name" value="Thiamin diphosphate-binding fold (THDP-binding)"/>
    <property type="match status" value="2"/>
</dbReference>
<dbReference type="InterPro" id="IPR009014">
    <property type="entry name" value="Transketo_C/PFOR_II"/>
</dbReference>
<dbReference type="AlphaFoldDB" id="A0AAU7UUQ8"/>
<dbReference type="InterPro" id="IPR046667">
    <property type="entry name" value="DUF6537"/>
</dbReference>
<feature type="domain" description="Pyruvate/ketoisovalerate oxidoreductase catalytic" evidence="2">
    <location>
        <begin position="737"/>
        <end position="925"/>
    </location>
</feature>
<dbReference type="Pfam" id="PF02775">
    <property type="entry name" value="TPP_enzyme_C"/>
    <property type="match status" value="1"/>
</dbReference>
<dbReference type="InterPro" id="IPR029061">
    <property type="entry name" value="THDP-binding"/>
</dbReference>
<dbReference type="Pfam" id="PF01558">
    <property type="entry name" value="POR"/>
    <property type="match status" value="1"/>
</dbReference>
<evidence type="ECO:0000256" key="1">
    <source>
        <dbReference type="ARBA" id="ARBA00023002"/>
    </source>
</evidence>
<dbReference type="KEGG" id="rhox:RBB84_19955"/>
<dbReference type="Gene3D" id="3.40.920.10">
    <property type="entry name" value="Pyruvate-ferredoxin oxidoreductase, PFOR, domain III"/>
    <property type="match status" value="1"/>
</dbReference>
<sequence length="1176" mass="126336">MSLMPDAEALPRQLDLADRFAAVNGPILLTGVQAVCRVPLDMRRVDARKDLTTRAFVSGYQGSPLGTLDFTMRPISGLLSEHGVDFTPGMNEFLAATAVQGTQSVGQLGSPYAGVTAYWYGKAPGVDQALDAIRHGNLMGTSANGGVLAFCGDDATAKSSTVPCGSETVLRSALVPTLMPADAQEVLRWGLHGVSMSRASGVWVAMKVATHVADSLALVEADTDGFDPIFPLVDGRRYEHEVMTKPVAAAAVAAERNLLEVRLPLALEYARLNGLNQIVASGPDDVLGIVVAGQPYLEVRQALSDMGFCDDGDVAAAGIRILKIGMVWPLDEQIVQQFAHGLTKVLVVEDKGPFLETLVKEALYGLENRPGVVGKTDEQGRTLLPSHGGVDADAITKVLAPMILASRDITSVRDRVRRLATPSTLRLPLTIASRTPYFCSGCPHNSSTKAPEGSLMGAGIGCHGMTTFMDSGQVGDVTGLTQMGGEGAQWIGQQAYVHADHIFQNLGDGTLSHSGLMAIRASIAARTNITYKVLYNSTVAMTGGQDAVGEYTVPTLARTLVSEGVERICITTDHPENYKGVRLPDRTTVHDRSELLSLQEKLRAIPGTTALIHDQPCAAELRRDRKRGKAPQPAMRVVINERICEGCGDCGRKSNCLSVVPVDTEFGRKTQIHQASCNSDFTCMTGDCPSFMEIIPDGAYAGPQRLVAAPLSRDVLPDPAGSTVAPDEFNIRITGIGGTGIVTVAQTLAVAGYMDRLTPRSLDQVGLSQKAGPVVSDVKFTRATRSLSPKVSAATCDLYLGCDVLVAGNLDNLVVADPERTVAVVSTADVPSGAMIREPETAFIDHGSLAEGIDARTRADRNTYIDVQQLSLDLFGSDQYANMMLVGVAYQSGVLPLSAASIERAIEINGVAVETNLQAFRRGRQSVCDPAGLDDVLAQLDPVNEQRKAPSATAVKLVDSTGVARDTELWHTIARFTDDLIDYQNVAYARRYVEVVTRAHTAERDATPGDDFTTAVAENLYRLMAYKDEYEVARLALDATERSRIAAAYGPKVKVTWKLHPPILRALGMKKKISLGPWFAPAYAALRAARKVRGTRLDVFGYTQMRRLERELVDQYIGVVDEIGAAICTDNHAVAVEIASAPDMVRGYEHVKLANVDEYHTRLASLRHRFFEGVAS</sequence>
<dbReference type="InterPro" id="IPR002869">
    <property type="entry name" value="Pyrv_flavodox_OxRed_cen"/>
</dbReference>
<gene>
    <name evidence="5" type="ORF">RBB84_19955</name>
</gene>
<feature type="domain" description="DUF6537" evidence="4">
    <location>
        <begin position="972"/>
        <end position="1164"/>
    </location>
</feature>
<organism evidence="5">
    <name type="scientific">Rhodococcus sp. D-6</name>
    <dbReference type="NCBI Taxonomy" id="1387842"/>
    <lineage>
        <taxon>Bacteria</taxon>
        <taxon>Bacillati</taxon>
        <taxon>Actinomycetota</taxon>
        <taxon>Actinomycetes</taxon>
        <taxon>Mycobacteriales</taxon>
        <taxon>Nocardiaceae</taxon>
        <taxon>Rhodococcus</taxon>
    </lineage>
</organism>